<dbReference type="GO" id="GO:0070006">
    <property type="term" value="F:metalloaminopeptidase activity"/>
    <property type="evidence" value="ECO:0007669"/>
    <property type="project" value="InterPro"/>
</dbReference>
<dbReference type="GO" id="GO:0006508">
    <property type="term" value="P:proteolysis"/>
    <property type="evidence" value="ECO:0007669"/>
    <property type="project" value="UniProtKB-KW"/>
</dbReference>
<evidence type="ECO:0000256" key="2">
    <source>
        <dbReference type="ARBA" id="ARBA00022438"/>
    </source>
</evidence>
<protein>
    <submittedName>
        <fullName evidence="7">1415_t:CDS:1</fullName>
    </submittedName>
</protein>
<sequence>MIGGQVTLSKSVIIAMNGKTVEIGNMDVERHLVLADMITYAIQKEKAIKIITIAILTGAVMAAFTLFCKVLIVLSS</sequence>
<evidence type="ECO:0000256" key="5">
    <source>
        <dbReference type="SAM" id="Phobius"/>
    </source>
</evidence>
<keyword evidence="8" id="KW-1185">Reference proteome</keyword>
<keyword evidence="2" id="KW-0031">Aminopeptidase</keyword>
<evidence type="ECO:0000256" key="4">
    <source>
        <dbReference type="ARBA" id="ARBA00022801"/>
    </source>
</evidence>
<dbReference type="GO" id="GO:0005737">
    <property type="term" value="C:cytoplasm"/>
    <property type="evidence" value="ECO:0007669"/>
    <property type="project" value="InterPro"/>
</dbReference>
<organism evidence="7 8">
    <name type="scientific">Acaulospora morrowiae</name>
    <dbReference type="NCBI Taxonomy" id="94023"/>
    <lineage>
        <taxon>Eukaryota</taxon>
        <taxon>Fungi</taxon>
        <taxon>Fungi incertae sedis</taxon>
        <taxon>Mucoromycota</taxon>
        <taxon>Glomeromycotina</taxon>
        <taxon>Glomeromycetes</taxon>
        <taxon>Diversisporales</taxon>
        <taxon>Acaulosporaceae</taxon>
        <taxon>Acaulospora</taxon>
    </lineage>
</organism>
<comment type="caution">
    <text evidence="7">The sequence shown here is derived from an EMBL/GenBank/DDBJ whole genome shotgun (WGS) entry which is preliminary data.</text>
</comment>
<feature type="non-terminal residue" evidence="7">
    <location>
        <position position="76"/>
    </location>
</feature>
<feature type="transmembrane region" description="Helical" evidence="5">
    <location>
        <begin position="50"/>
        <end position="74"/>
    </location>
</feature>
<evidence type="ECO:0000256" key="3">
    <source>
        <dbReference type="ARBA" id="ARBA00022670"/>
    </source>
</evidence>
<dbReference type="EMBL" id="CAJVPV010032964">
    <property type="protein sequence ID" value="CAG8746000.1"/>
    <property type="molecule type" value="Genomic_DNA"/>
</dbReference>
<comment type="similarity">
    <text evidence="1">Belongs to the peptidase M17 family.</text>
</comment>
<dbReference type="PANTHER" id="PTHR11963:SF23">
    <property type="entry name" value="CYTOSOL AMINOPEPTIDASE"/>
    <property type="match status" value="1"/>
</dbReference>
<keyword evidence="4" id="KW-0378">Hydrolase</keyword>
<keyword evidence="5" id="KW-0472">Membrane</keyword>
<keyword evidence="5" id="KW-1133">Transmembrane helix</keyword>
<dbReference type="Gene3D" id="3.40.630.10">
    <property type="entry name" value="Zn peptidases"/>
    <property type="match status" value="1"/>
</dbReference>
<proteinExistence type="inferred from homology"/>
<dbReference type="Pfam" id="PF00883">
    <property type="entry name" value="Peptidase_M17"/>
    <property type="match status" value="1"/>
</dbReference>
<evidence type="ECO:0000259" key="6">
    <source>
        <dbReference type="Pfam" id="PF00883"/>
    </source>
</evidence>
<gene>
    <name evidence="7" type="ORF">AMORRO_LOCUS15041</name>
</gene>
<dbReference type="InterPro" id="IPR000819">
    <property type="entry name" value="Peptidase_M17_C"/>
</dbReference>
<keyword evidence="5" id="KW-0812">Transmembrane</keyword>
<evidence type="ECO:0000313" key="8">
    <source>
        <dbReference type="Proteomes" id="UP000789342"/>
    </source>
</evidence>
<dbReference type="PRINTS" id="PR00481">
    <property type="entry name" value="LAMNOPPTDASE"/>
</dbReference>
<dbReference type="PANTHER" id="PTHR11963">
    <property type="entry name" value="LEUCINE AMINOPEPTIDASE-RELATED"/>
    <property type="match status" value="1"/>
</dbReference>
<reference evidence="7" key="1">
    <citation type="submission" date="2021-06" db="EMBL/GenBank/DDBJ databases">
        <authorList>
            <person name="Kallberg Y."/>
            <person name="Tangrot J."/>
            <person name="Rosling A."/>
        </authorList>
    </citation>
    <scope>NUCLEOTIDE SEQUENCE</scope>
    <source>
        <strain evidence="7">CL551</strain>
    </source>
</reference>
<name>A0A9N9NMU7_9GLOM</name>
<dbReference type="InterPro" id="IPR011356">
    <property type="entry name" value="Leucine_aapep/pepB"/>
</dbReference>
<dbReference type="GO" id="GO:0030145">
    <property type="term" value="F:manganese ion binding"/>
    <property type="evidence" value="ECO:0007669"/>
    <property type="project" value="InterPro"/>
</dbReference>
<dbReference type="AlphaFoldDB" id="A0A9N9NMU7"/>
<feature type="domain" description="Cytosol aminopeptidase" evidence="6">
    <location>
        <begin position="1"/>
        <end position="65"/>
    </location>
</feature>
<dbReference type="SUPFAM" id="SSF53187">
    <property type="entry name" value="Zn-dependent exopeptidases"/>
    <property type="match status" value="1"/>
</dbReference>
<accession>A0A9N9NMU7</accession>
<evidence type="ECO:0000256" key="1">
    <source>
        <dbReference type="ARBA" id="ARBA00009528"/>
    </source>
</evidence>
<evidence type="ECO:0000313" key="7">
    <source>
        <dbReference type="EMBL" id="CAG8746000.1"/>
    </source>
</evidence>
<dbReference type="Proteomes" id="UP000789342">
    <property type="component" value="Unassembled WGS sequence"/>
</dbReference>
<keyword evidence="3" id="KW-0645">Protease</keyword>